<dbReference type="InterPro" id="IPR001296">
    <property type="entry name" value="Glyco_trans_1"/>
</dbReference>
<dbReference type="EMBL" id="JACOOZ010000011">
    <property type="protein sequence ID" value="MBC5668841.1"/>
    <property type="molecule type" value="Genomic_DNA"/>
</dbReference>
<dbReference type="SUPFAM" id="SSF53756">
    <property type="entry name" value="UDP-Glycosyltransferase/glycogen phosphorylase"/>
    <property type="match status" value="1"/>
</dbReference>
<proteinExistence type="predicted"/>
<dbReference type="Pfam" id="PF00534">
    <property type="entry name" value="Glycos_transf_1"/>
    <property type="match status" value="1"/>
</dbReference>
<protein>
    <submittedName>
        <fullName evidence="2">Glycosyltransferase family 1 protein</fullName>
    </submittedName>
</protein>
<feature type="domain" description="Glycosyl transferase family 1" evidence="1">
    <location>
        <begin position="185"/>
        <end position="343"/>
    </location>
</feature>
<dbReference type="PANTHER" id="PTHR45947:SF14">
    <property type="entry name" value="SLL1723 PROTEIN"/>
    <property type="match status" value="1"/>
</dbReference>
<dbReference type="PANTHER" id="PTHR45947">
    <property type="entry name" value="SULFOQUINOVOSYL TRANSFERASE SQD2"/>
    <property type="match status" value="1"/>
</dbReference>
<dbReference type="InterPro" id="IPR050194">
    <property type="entry name" value="Glycosyltransferase_grp1"/>
</dbReference>
<sequence length="378" mass="43884">MEPIHVLVLDTVMDRGGAEAMIMNYMRNIDRDIIKFDFLTNRDYRAAYEDEIEQLGGKIYHMCPMYPKYFRQYKKEVYNFLKEHPEYKIVHSNLEERSYFPLKEAKKAGVPVRISHSHNRPLGVDLKLIMRYYFRFMLKYYNTHMFACGIEAGDWLYGKKNRNNVIIMKNAIDANQYRYNEETQNRMREELGISGKKVIGHVGRFFPQKNHTFLIDIFKAVHDRDKNTVLLLVGGGEADDTLKNQIRHKVKDLGLEDSVKFLGVREDVEKVVQAFDVFLLPSLFEGLPVTMVEAQAAGLPCVISDKVPIQCDITGNVKVVSLEDAPEKWAEVIDDVLKNFKKKDTYETIINAGFDIKENAKWLKDFYVEALKEAGKNN</sequence>
<organism evidence="2 3">
    <name type="scientific">Eubacterium segne</name>
    <dbReference type="NCBI Taxonomy" id="2763045"/>
    <lineage>
        <taxon>Bacteria</taxon>
        <taxon>Bacillati</taxon>
        <taxon>Bacillota</taxon>
        <taxon>Clostridia</taxon>
        <taxon>Eubacteriales</taxon>
        <taxon>Eubacteriaceae</taxon>
        <taxon>Eubacterium</taxon>
    </lineage>
</organism>
<accession>A0ABR7F5G1</accession>
<evidence type="ECO:0000313" key="2">
    <source>
        <dbReference type="EMBL" id="MBC5668841.1"/>
    </source>
</evidence>
<gene>
    <name evidence="2" type="ORF">H8S00_12775</name>
</gene>
<evidence type="ECO:0000259" key="1">
    <source>
        <dbReference type="Pfam" id="PF00534"/>
    </source>
</evidence>
<keyword evidence="3" id="KW-1185">Reference proteome</keyword>
<comment type="caution">
    <text evidence="2">The sequence shown here is derived from an EMBL/GenBank/DDBJ whole genome shotgun (WGS) entry which is preliminary data.</text>
</comment>
<dbReference type="Proteomes" id="UP000597877">
    <property type="component" value="Unassembled WGS sequence"/>
</dbReference>
<dbReference type="RefSeq" id="WP_186840673.1">
    <property type="nucleotide sequence ID" value="NZ_JACOOZ010000011.1"/>
</dbReference>
<name>A0ABR7F5G1_9FIRM</name>
<dbReference type="CDD" id="cd03812">
    <property type="entry name" value="GT4_CapH-like"/>
    <property type="match status" value="1"/>
</dbReference>
<evidence type="ECO:0000313" key="3">
    <source>
        <dbReference type="Proteomes" id="UP000597877"/>
    </source>
</evidence>
<dbReference type="Gene3D" id="3.40.50.2000">
    <property type="entry name" value="Glycogen Phosphorylase B"/>
    <property type="match status" value="2"/>
</dbReference>
<reference evidence="2 3" key="1">
    <citation type="submission" date="2020-08" db="EMBL/GenBank/DDBJ databases">
        <title>Genome public.</title>
        <authorList>
            <person name="Liu C."/>
            <person name="Sun Q."/>
        </authorList>
    </citation>
    <scope>NUCLEOTIDE SEQUENCE [LARGE SCALE GENOMIC DNA]</scope>
    <source>
        <strain evidence="2 3">BX4</strain>
    </source>
</reference>